<keyword evidence="5" id="KW-1185">Reference proteome</keyword>
<feature type="region of interest" description="Disordered" evidence="2">
    <location>
        <begin position="1"/>
        <end position="75"/>
    </location>
</feature>
<dbReference type="Pfam" id="PF03455">
    <property type="entry name" value="dDENN"/>
    <property type="match status" value="1"/>
</dbReference>
<dbReference type="OrthoDB" id="6019893at2759"/>
<dbReference type="PANTHER" id="PTHR12296:SF21">
    <property type="entry name" value="DENN DOMAIN-CONTAINING PROTEIN 3"/>
    <property type="match status" value="1"/>
</dbReference>
<dbReference type="InterPro" id="IPR005112">
    <property type="entry name" value="dDENN_dom"/>
</dbReference>
<evidence type="ECO:0000313" key="5">
    <source>
        <dbReference type="Proteomes" id="UP000693970"/>
    </source>
</evidence>
<dbReference type="PANTHER" id="PTHR12296">
    <property type="entry name" value="DENN DOMAIN-CONTAINING PROTEIN 4"/>
    <property type="match status" value="1"/>
</dbReference>
<dbReference type="Pfam" id="PF03456">
    <property type="entry name" value="uDENN"/>
    <property type="match status" value="1"/>
</dbReference>
<protein>
    <submittedName>
        <fullName evidence="4">DENN (AEX-3) domain containing protein</fullName>
    </submittedName>
</protein>
<proteinExistence type="predicted"/>
<dbReference type="InterPro" id="IPR051696">
    <property type="entry name" value="DENN_Domain_GEFs"/>
</dbReference>
<dbReference type="SMART" id="SM00801">
    <property type="entry name" value="dDENN"/>
    <property type="match status" value="1"/>
</dbReference>
<dbReference type="SMART" id="SM00800">
    <property type="entry name" value="uDENN"/>
    <property type="match status" value="1"/>
</dbReference>
<feature type="region of interest" description="Disordered" evidence="2">
    <location>
        <begin position="1181"/>
        <end position="1200"/>
    </location>
</feature>
<reference evidence="4" key="2">
    <citation type="submission" date="2021-04" db="EMBL/GenBank/DDBJ databases">
        <authorList>
            <person name="Podell S."/>
        </authorList>
    </citation>
    <scope>NUCLEOTIDE SEQUENCE</scope>
    <source>
        <strain evidence="4">Hildebrandi</strain>
    </source>
</reference>
<sequence>MVDKICVSSVSSSGGSHSSQSDIPGTPGPPIDERSDNDEANLDSANITVNPLPPPPPLPPSPANSSTPSKLRRRVSANDELDYKVPIQRLVEYFFVVSCRPRFDPQNKAHQQQQPHDGAARSTAPGTPELIRPPTIPRRVTPASGTPTKMPTTNQEIRLDDGEGRVPLPLTPKQATATSNKKRGIAMFKKRERTDEKENPHEEEMDGISSDYTLPSPKPRETWKREDVKEQPQTTSDEWNDDNIHLPRATKLDNHTFEPKVTARFPLEDHRDNPFNPMLTHFCFPGGDIIFPSREFHMPVVHHFVLTNDKGRKVYGTCLTVYEEYVPPENTFWKSRERLHGATVGESGIEVSVNPQYTKLYIPKVLCILSIWPYVKAFREYLAQIYRLATSTNCMEAPIERYIMNICNEIPAPPPGAFEVHLHILDSVIRFWSPPARLPIAYVALPYEILFDCLDIENIMHLWYCLTMERKVLLVSTQHSILTVCAEILCSMLYPMKWSHLYVPMLPQFLCPMLDAPVPYLCGVTRDNWMFAQHHVSDETIVVDLDRNSVMFGQNTAPLPPAPGKKWTKLHNSLQETVGNLFWRARGMEEDYQLCLQGKLKEDVFQVLARDKGDPIWRGKLKTMDQAFDLQYTPDSTHLQDDVAVDDQEQTQWDRVQEAFLRFFVALLKDYRSFLHIPDTSKLGSPSVGSSDWIEWSHKHSFDQHKFIASQKGEYTAYLSELCSTQQFDDFITKRLYSPNQPDIIFFDQSIDAKLNRSRLKLRKTQTPFLQSAKAHKQLEKFVAVKPNTIGLSRDAPFLYKYWPETFDNSLFGRPRPIPSIITAEFDRQASLAKQLRTSFASGANVTAELLELYGSDYDTNPEGMSFTVFFYTYCAVIGLEWQEYQNKRKQDEFADTVSEPTNGIDSRDRLQIDHTEEVEEAEDTDTSLFSERTYSLCDGTLCQNGKAIVDNAVIYVAANSPCPNLNYQAQAAIETLTSMAACMDPLKVQRNTSLLDTDEAFAEFEEIRDVAAAQLDLAFDALKIMGNRGLLSDPDVFKSMMEACGRCGDTKRALELIRIMKRDKLVTDNDVLVCFMASFAQYGYAEEGSPMALDKSVISGRRVRDAYSNFLRKKVLAIKGGNSVISKLPPGLLAEEDIDNGSASEGGSEGGSERSSLSGNSEQFSAPSFLQLVAPSSQISSVTKKKKNRRRKKKTSRGVTDRIQKQLLLGESLLEFLYPEIRIDTHGDTCPMCSNVMSEEDVISGWQPCEFQDLTSQCPQCTHRFVPRFKVSTTSPTFTGSQGPGTPLYCEFLSPWVIRKELGHIIGDENNVEQLLDPDWRSGRDVRATIWWNLIIMLKRYNLPFAFLLQGSFKNRLITPGPQDV</sequence>
<dbReference type="InterPro" id="IPR002885">
    <property type="entry name" value="PPR_rpt"/>
</dbReference>
<feature type="region of interest" description="Disordered" evidence="2">
    <location>
        <begin position="1137"/>
        <end position="1163"/>
    </location>
</feature>
<gene>
    <name evidence="4" type="ORF">IV203_000306</name>
</gene>
<dbReference type="Pfam" id="PF02141">
    <property type="entry name" value="DENN"/>
    <property type="match status" value="1"/>
</dbReference>
<reference evidence="4" key="1">
    <citation type="journal article" date="2021" name="Sci. Rep.">
        <title>Diploid genomic architecture of Nitzschia inconspicua, an elite biomass production diatom.</title>
        <authorList>
            <person name="Oliver A."/>
            <person name="Podell S."/>
            <person name="Pinowska A."/>
            <person name="Traller J.C."/>
            <person name="Smith S.R."/>
            <person name="McClure R."/>
            <person name="Beliaev A."/>
            <person name="Bohutskyi P."/>
            <person name="Hill E.A."/>
            <person name="Rabines A."/>
            <person name="Zheng H."/>
            <person name="Allen L.Z."/>
            <person name="Kuo A."/>
            <person name="Grigoriev I.V."/>
            <person name="Allen A.E."/>
            <person name="Hazlebeck D."/>
            <person name="Allen E.E."/>
        </authorList>
    </citation>
    <scope>NUCLEOTIDE SEQUENCE</scope>
    <source>
        <strain evidence="4">Hildebrandi</strain>
    </source>
</reference>
<feature type="compositionally biased region" description="Low complexity" evidence="2">
    <location>
        <begin position="7"/>
        <end position="21"/>
    </location>
</feature>
<comment type="caution">
    <text evidence="4">The sequence shown here is derived from an EMBL/GenBank/DDBJ whole genome shotgun (WGS) entry which is preliminary data.</text>
</comment>
<dbReference type="EMBL" id="JAGRRH010000015">
    <property type="protein sequence ID" value="KAG7355620.1"/>
    <property type="molecule type" value="Genomic_DNA"/>
</dbReference>
<organism evidence="4 5">
    <name type="scientific">Nitzschia inconspicua</name>
    <dbReference type="NCBI Taxonomy" id="303405"/>
    <lineage>
        <taxon>Eukaryota</taxon>
        <taxon>Sar</taxon>
        <taxon>Stramenopiles</taxon>
        <taxon>Ochrophyta</taxon>
        <taxon>Bacillariophyta</taxon>
        <taxon>Bacillariophyceae</taxon>
        <taxon>Bacillariophycidae</taxon>
        <taxon>Bacillariales</taxon>
        <taxon>Bacillariaceae</taxon>
        <taxon>Nitzschia</taxon>
    </lineage>
</organism>
<feature type="compositionally biased region" description="Basic and acidic residues" evidence="2">
    <location>
        <begin position="218"/>
        <end position="230"/>
    </location>
</feature>
<dbReference type="Proteomes" id="UP000693970">
    <property type="component" value="Unassembled WGS sequence"/>
</dbReference>
<evidence type="ECO:0000259" key="3">
    <source>
        <dbReference type="PROSITE" id="PS50211"/>
    </source>
</evidence>
<feature type="region of interest" description="Disordered" evidence="2">
    <location>
        <begin position="105"/>
        <end position="243"/>
    </location>
</feature>
<name>A0A9K3L682_9STRA</name>
<evidence type="ECO:0000256" key="2">
    <source>
        <dbReference type="SAM" id="MobiDB-lite"/>
    </source>
</evidence>
<feature type="compositionally biased region" description="Polar residues" evidence="2">
    <location>
        <begin position="143"/>
        <end position="156"/>
    </location>
</feature>
<feature type="compositionally biased region" description="Basic residues" evidence="2">
    <location>
        <begin position="1184"/>
        <end position="1197"/>
    </location>
</feature>
<dbReference type="PROSITE" id="PS51375">
    <property type="entry name" value="PPR"/>
    <property type="match status" value="1"/>
</dbReference>
<evidence type="ECO:0000256" key="1">
    <source>
        <dbReference type="PROSITE-ProRule" id="PRU00708"/>
    </source>
</evidence>
<dbReference type="PROSITE" id="PS50211">
    <property type="entry name" value="DENN"/>
    <property type="match status" value="1"/>
</dbReference>
<feature type="compositionally biased region" description="Basic and acidic residues" evidence="2">
    <location>
        <begin position="192"/>
        <end position="202"/>
    </location>
</feature>
<accession>A0A9K3L682</accession>
<feature type="compositionally biased region" description="Basic residues" evidence="2">
    <location>
        <begin position="180"/>
        <end position="191"/>
    </location>
</feature>
<feature type="compositionally biased region" description="Pro residues" evidence="2">
    <location>
        <begin position="51"/>
        <end position="62"/>
    </location>
</feature>
<feature type="domain" description="UDENN" evidence="3">
    <location>
        <begin position="237"/>
        <end position="742"/>
    </location>
</feature>
<dbReference type="InterPro" id="IPR037516">
    <property type="entry name" value="Tripartite_DENN"/>
</dbReference>
<dbReference type="GO" id="GO:0032483">
    <property type="term" value="P:regulation of Rab protein signal transduction"/>
    <property type="evidence" value="ECO:0007669"/>
    <property type="project" value="TreeGrafter"/>
</dbReference>
<dbReference type="GO" id="GO:0031410">
    <property type="term" value="C:cytoplasmic vesicle"/>
    <property type="evidence" value="ECO:0007669"/>
    <property type="project" value="TreeGrafter"/>
</dbReference>
<dbReference type="InterPro" id="IPR005113">
    <property type="entry name" value="uDENN_dom"/>
</dbReference>
<evidence type="ECO:0000313" key="4">
    <source>
        <dbReference type="EMBL" id="KAG7355620.1"/>
    </source>
</evidence>
<feature type="repeat" description="PPR" evidence="1">
    <location>
        <begin position="1034"/>
        <end position="1068"/>
    </location>
</feature>
<feature type="compositionally biased region" description="Low complexity" evidence="2">
    <location>
        <begin position="1154"/>
        <end position="1163"/>
    </location>
</feature>
<dbReference type="SMART" id="SM00799">
    <property type="entry name" value="DENN"/>
    <property type="match status" value="1"/>
</dbReference>
<dbReference type="InterPro" id="IPR001194">
    <property type="entry name" value="cDENN_dom"/>
</dbReference>